<feature type="region of interest" description="Disordered" evidence="6">
    <location>
        <begin position="340"/>
        <end position="364"/>
    </location>
</feature>
<proteinExistence type="inferred from homology"/>
<dbReference type="OrthoDB" id="5244297at2"/>
<dbReference type="InterPro" id="IPR003834">
    <property type="entry name" value="Cyt_c_assmbl_TM_dom"/>
</dbReference>
<dbReference type="AlphaFoldDB" id="R4Z291"/>
<feature type="transmembrane region" description="Helical" evidence="7">
    <location>
        <begin position="6"/>
        <end position="36"/>
    </location>
</feature>
<gene>
    <name evidence="9" type="ORF">BN381_500022</name>
</gene>
<accession>R4Z291</accession>
<comment type="subcellular location">
    <subcellularLocation>
        <location evidence="1">Membrane</location>
        <topology evidence="1">Multi-pass membrane protein</topology>
    </subcellularLocation>
</comment>
<evidence type="ECO:0000256" key="7">
    <source>
        <dbReference type="SAM" id="Phobius"/>
    </source>
</evidence>
<evidence type="ECO:0000256" key="3">
    <source>
        <dbReference type="ARBA" id="ARBA00022692"/>
    </source>
</evidence>
<dbReference type="GO" id="GO:0016020">
    <property type="term" value="C:membrane"/>
    <property type="evidence" value="ECO:0007669"/>
    <property type="project" value="UniProtKB-SubCell"/>
</dbReference>
<protein>
    <submittedName>
        <fullName evidence="9">Putative cytochrome c biogenesis protein transmembrane region</fullName>
    </submittedName>
</protein>
<feature type="transmembrane region" description="Helical" evidence="7">
    <location>
        <begin position="162"/>
        <end position="184"/>
    </location>
</feature>
<dbReference type="EMBL" id="CANL01000046">
    <property type="protein sequence ID" value="CCM65064.1"/>
    <property type="molecule type" value="Genomic_DNA"/>
</dbReference>
<evidence type="ECO:0000259" key="8">
    <source>
        <dbReference type="Pfam" id="PF02683"/>
    </source>
</evidence>
<feature type="transmembrane region" description="Helical" evidence="7">
    <location>
        <begin position="127"/>
        <end position="150"/>
    </location>
</feature>
<dbReference type="GO" id="GO:0017004">
    <property type="term" value="P:cytochrome complex assembly"/>
    <property type="evidence" value="ECO:0007669"/>
    <property type="project" value="InterPro"/>
</dbReference>
<dbReference type="Proteomes" id="UP000018291">
    <property type="component" value="Unassembled WGS sequence"/>
</dbReference>
<keyword evidence="3 7" id="KW-0812">Transmembrane</keyword>
<feature type="domain" description="Cytochrome C biogenesis protein transmembrane" evidence="8">
    <location>
        <begin position="6"/>
        <end position="198"/>
    </location>
</feature>
<reference evidence="9 10" key="1">
    <citation type="journal article" date="2013" name="ISME J.">
        <title>Metabolic model for the filamentous 'Candidatus Microthrix parvicella' based on genomic and metagenomic analyses.</title>
        <authorList>
            <person name="Jon McIlroy S."/>
            <person name="Kristiansen R."/>
            <person name="Albertsen M."/>
            <person name="Michael Karst S."/>
            <person name="Rossetti S."/>
            <person name="Lund Nielsen J."/>
            <person name="Tandoi V."/>
            <person name="James Seviour R."/>
            <person name="Nielsen P.H."/>
        </authorList>
    </citation>
    <scope>NUCLEOTIDE SEQUENCE [LARGE SCALE GENOMIC DNA]</scope>
    <source>
        <strain evidence="9 10">RN1</strain>
    </source>
</reference>
<dbReference type="eggNOG" id="COG0785">
    <property type="taxonomic scope" value="Bacteria"/>
</dbReference>
<dbReference type="Pfam" id="PF02683">
    <property type="entry name" value="DsbD_TM"/>
    <property type="match status" value="1"/>
</dbReference>
<evidence type="ECO:0000313" key="9">
    <source>
        <dbReference type="EMBL" id="CCM65064.1"/>
    </source>
</evidence>
<feature type="transmembrane region" description="Helical" evidence="7">
    <location>
        <begin position="205"/>
        <end position="223"/>
    </location>
</feature>
<dbReference type="PANTHER" id="PTHR31272">
    <property type="entry name" value="CYTOCHROME C-TYPE BIOGENESIS PROTEIN HI_1454-RELATED"/>
    <property type="match status" value="1"/>
</dbReference>
<keyword evidence="5 7" id="KW-0472">Membrane</keyword>
<comment type="similarity">
    <text evidence="2">Belongs to the DsbD family.</text>
</comment>
<name>R4Z291_9ACTN</name>
<organism evidence="9 10">
    <name type="scientific">Candidatus Neomicrothrix parvicella RN1</name>
    <dbReference type="NCBI Taxonomy" id="1229780"/>
    <lineage>
        <taxon>Bacteria</taxon>
        <taxon>Bacillati</taxon>
        <taxon>Actinomycetota</taxon>
        <taxon>Acidimicrobiia</taxon>
        <taxon>Acidimicrobiales</taxon>
        <taxon>Microthrixaceae</taxon>
        <taxon>Candidatus Neomicrothrix</taxon>
    </lineage>
</organism>
<feature type="transmembrane region" description="Helical" evidence="7">
    <location>
        <begin position="48"/>
        <end position="73"/>
    </location>
</feature>
<keyword evidence="4 7" id="KW-1133">Transmembrane helix</keyword>
<dbReference type="STRING" id="1229780.BN381_500022"/>
<evidence type="ECO:0000256" key="2">
    <source>
        <dbReference type="ARBA" id="ARBA00006143"/>
    </source>
</evidence>
<evidence type="ECO:0000256" key="4">
    <source>
        <dbReference type="ARBA" id="ARBA00022989"/>
    </source>
</evidence>
<evidence type="ECO:0000256" key="5">
    <source>
        <dbReference type="ARBA" id="ARBA00023136"/>
    </source>
</evidence>
<evidence type="ECO:0000313" key="10">
    <source>
        <dbReference type="Proteomes" id="UP000018291"/>
    </source>
</evidence>
<dbReference type="InterPro" id="IPR051790">
    <property type="entry name" value="Cytochrome_c-biogenesis_DsbD"/>
</dbReference>
<dbReference type="HOGENOM" id="CLU_760084_0_0_11"/>
<evidence type="ECO:0000256" key="6">
    <source>
        <dbReference type="SAM" id="MobiDB-lite"/>
    </source>
</evidence>
<feature type="transmembrane region" description="Helical" evidence="7">
    <location>
        <begin position="85"/>
        <end position="103"/>
    </location>
</feature>
<dbReference type="RefSeq" id="WP_012229470.1">
    <property type="nucleotide sequence ID" value="NZ_HG422565.1"/>
</dbReference>
<dbReference type="PANTHER" id="PTHR31272:SF4">
    <property type="entry name" value="CYTOCHROME C-TYPE BIOGENESIS PROTEIN HI_1454-RELATED"/>
    <property type="match status" value="1"/>
</dbReference>
<evidence type="ECO:0000256" key="1">
    <source>
        <dbReference type="ARBA" id="ARBA00004141"/>
    </source>
</evidence>
<sequence length="364" mass="39829">MNSGLALGYVFGLGMVAVFNPCGFAMLPAWVAYFVASDQESTTAHRGVLRALTVVAVLTAGFVAVFLVVGLMIQLTASSLVSRLPWLSIALGAAMVLLSIWLFRGRELNMPNPWARRGPRSRAHREVFLFGVSYAFVSLTCTIPLFLAAVTTSLTTGSIGVGILHFVAYACGMGLILTVLTLAVSLARETVVRHMRRVTPHMKRVAAVLLGVAGLYVAYYGWYSLRVKPCLLHRQPPLGQVLPERELLAHHGLAPVGALHQLREQLLCIAAPRARLHPPAPVLARRRIHAVVHNGVPLLALLLDGSAHQRPLRIEPDGDIEQRTRPAIPRRPAGIWRCTFDHTPPQPEDRPPRLPVLRSGRRHG</sequence>
<comment type="caution">
    <text evidence="9">The sequence shown here is derived from an EMBL/GenBank/DDBJ whole genome shotgun (WGS) entry which is preliminary data.</text>
</comment>
<keyword evidence="10" id="KW-1185">Reference proteome</keyword>